<dbReference type="EMBL" id="PGCJ01000266">
    <property type="protein sequence ID" value="PLW34983.1"/>
    <property type="molecule type" value="Genomic_DNA"/>
</dbReference>
<feature type="compositionally biased region" description="Low complexity" evidence="1">
    <location>
        <begin position="109"/>
        <end position="118"/>
    </location>
</feature>
<evidence type="ECO:0000313" key="3">
    <source>
        <dbReference type="Proteomes" id="UP000235388"/>
    </source>
</evidence>
<feature type="region of interest" description="Disordered" evidence="1">
    <location>
        <begin position="1"/>
        <end position="155"/>
    </location>
</feature>
<evidence type="ECO:0000256" key="1">
    <source>
        <dbReference type="SAM" id="MobiDB-lite"/>
    </source>
</evidence>
<evidence type="ECO:0000313" key="2">
    <source>
        <dbReference type="EMBL" id="PLW34983.1"/>
    </source>
</evidence>
<feature type="compositionally biased region" description="Acidic residues" evidence="1">
    <location>
        <begin position="47"/>
        <end position="63"/>
    </location>
</feature>
<feature type="compositionally biased region" description="Basic and acidic residues" evidence="1">
    <location>
        <begin position="1"/>
        <end position="20"/>
    </location>
</feature>
<gene>
    <name evidence="2" type="ORF">PCANC_19772</name>
</gene>
<feature type="compositionally biased region" description="Basic and acidic residues" evidence="1">
    <location>
        <begin position="136"/>
        <end position="152"/>
    </location>
</feature>
<comment type="caution">
    <text evidence="2">The sequence shown here is derived from an EMBL/GenBank/DDBJ whole genome shotgun (WGS) entry which is preliminary data.</text>
</comment>
<reference evidence="2 3" key="1">
    <citation type="submission" date="2017-11" db="EMBL/GenBank/DDBJ databases">
        <title>De novo assembly and phasing of dikaryotic genomes from two isolates of Puccinia coronata f. sp. avenae, the causal agent of oat crown rust.</title>
        <authorList>
            <person name="Miller M.E."/>
            <person name="Zhang Y."/>
            <person name="Omidvar V."/>
            <person name="Sperschneider J."/>
            <person name="Schwessinger B."/>
            <person name="Raley C."/>
            <person name="Palmer J.M."/>
            <person name="Garnica D."/>
            <person name="Upadhyaya N."/>
            <person name="Rathjen J."/>
            <person name="Taylor J.M."/>
            <person name="Park R.F."/>
            <person name="Dodds P.N."/>
            <person name="Hirsch C.D."/>
            <person name="Kianian S.F."/>
            <person name="Figueroa M."/>
        </authorList>
    </citation>
    <scope>NUCLEOTIDE SEQUENCE [LARGE SCALE GENOMIC DNA]</scope>
    <source>
        <strain evidence="2">12NC29</strain>
    </source>
</reference>
<dbReference type="Proteomes" id="UP000235388">
    <property type="component" value="Unassembled WGS sequence"/>
</dbReference>
<protein>
    <submittedName>
        <fullName evidence="2">Uncharacterized protein</fullName>
    </submittedName>
</protein>
<accession>A0A2N5UB74</accession>
<sequence length="315" mass="35810">MFEETRAAGKAIEKAEDTSKAKTLSVAMPAPEDKHKKTLTIKTSPPDDSDSSDSEIMDEEFDIQDPTGPDSQSGATAMESDEHGMETYLLQNQIDIENKRKEARWAQVKNDVPSSSSSKDSDPPVPNDGYESSQSSRKDSDSISSGNEEKETPSFFQKFWKALKESEPRMWPKRLMDLLTKSFVRKTPVKLYSESEEKDGLSETPLLNKNGIKVNNVEDIGGIQNSKSNTPSKHFVDWVTKRFQMDRTEKNHTGIEEARISKEANKKKKKCFCPNFVRKLCYRVRRRFGLLPEEGKTTKNMDEDKNPFLSKEHVD</sequence>
<proteinExistence type="predicted"/>
<dbReference type="AlphaFoldDB" id="A0A2N5UB74"/>
<keyword evidence="3" id="KW-1185">Reference proteome</keyword>
<feature type="region of interest" description="Disordered" evidence="1">
    <location>
        <begin position="293"/>
        <end position="315"/>
    </location>
</feature>
<organism evidence="2 3">
    <name type="scientific">Puccinia coronata f. sp. avenae</name>
    <dbReference type="NCBI Taxonomy" id="200324"/>
    <lineage>
        <taxon>Eukaryota</taxon>
        <taxon>Fungi</taxon>
        <taxon>Dikarya</taxon>
        <taxon>Basidiomycota</taxon>
        <taxon>Pucciniomycotina</taxon>
        <taxon>Pucciniomycetes</taxon>
        <taxon>Pucciniales</taxon>
        <taxon>Pucciniaceae</taxon>
        <taxon>Puccinia</taxon>
    </lineage>
</organism>
<name>A0A2N5UB74_9BASI</name>